<evidence type="ECO:0000256" key="1">
    <source>
        <dbReference type="ARBA" id="ARBA00008324"/>
    </source>
</evidence>
<dbReference type="SUPFAM" id="SSF54637">
    <property type="entry name" value="Thioesterase/thiol ester dehydrase-isomerase"/>
    <property type="match status" value="1"/>
</dbReference>
<dbReference type="Pfam" id="PF03061">
    <property type="entry name" value="4HBT"/>
    <property type="match status" value="1"/>
</dbReference>
<dbReference type="EMBL" id="BAAAZX010000036">
    <property type="protein sequence ID" value="GAA4024465.1"/>
    <property type="molecule type" value="Genomic_DNA"/>
</dbReference>
<proteinExistence type="inferred from homology"/>
<protein>
    <submittedName>
        <fullName evidence="4">PaaI family thioesterase</fullName>
    </submittedName>
</protein>
<comment type="similarity">
    <text evidence="1">Belongs to the thioesterase PaaI family.</text>
</comment>
<evidence type="ECO:0000313" key="5">
    <source>
        <dbReference type="Proteomes" id="UP001500456"/>
    </source>
</evidence>
<sequence length="158" mass="16408">MAQHTTDATADPGGASMSGFDVFRSAFVAAVGLRFTEVTSTRVRGEIQLGPEHHTPWGVVHGGVYATAVESAATVGASAAVADRDQVAVGVANSTDFLRPITSGTVEVLAEPVQQGRSQQLWQVTVTSVSSDKLIARGQVRLANVPATGLPRTLGQQL</sequence>
<accession>A0ABP7TDW4</accession>
<comment type="caution">
    <text evidence="4">The sequence shown here is derived from an EMBL/GenBank/DDBJ whole genome shotgun (WGS) entry which is preliminary data.</text>
</comment>
<keyword evidence="2" id="KW-0378">Hydrolase</keyword>
<name>A0ABP7TDW4_9ACTN</name>
<dbReference type="PANTHER" id="PTHR43240:SF5">
    <property type="entry name" value="1,4-DIHYDROXY-2-NAPHTHOYL-COA THIOESTERASE 1"/>
    <property type="match status" value="1"/>
</dbReference>
<feature type="domain" description="Thioesterase" evidence="3">
    <location>
        <begin position="58"/>
        <end position="129"/>
    </location>
</feature>
<dbReference type="Proteomes" id="UP001500456">
    <property type="component" value="Unassembled WGS sequence"/>
</dbReference>
<dbReference type="InterPro" id="IPR029069">
    <property type="entry name" value="HotDog_dom_sf"/>
</dbReference>
<reference evidence="5" key="1">
    <citation type="journal article" date="2019" name="Int. J. Syst. Evol. Microbiol.">
        <title>The Global Catalogue of Microorganisms (GCM) 10K type strain sequencing project: providing services to taxonomists for standard genome sequencing and annotation.</title>
        <authorList>
            <consortium name="The Broad Institute Genomics Platform"/>
            <consortium name="The Broad Institute Genome Sequencing Center for Infectious Disease"/>
            <person name="Wu L."/>
            <person name="Ma J."/>
        </authorList>
    </citation>
    <scope>NUCLEOTIDE SEQUENCE [LARGE SCALE GENOMIC DNA]</scope>
    <source>
        <strain evidence="5">JCM 16924</strain>
    </source>
</reference>
<organism evidence="4 5">
    <name type="scientific">Streptomyces plumbiresistens</name>
    <dbReference type="NCBI Taxonomy" id="511811"/>
    <lineage>
        <taxon>Bacteria</taxon>
        <taxon>Bacillati</taxon>
        <taxon>Actinomycetota</taxon>
        <taxon>Actinomycetes</taxon>
        <taxon>Kitasatosporales</taxon>
        <taxon>Streptomycetaceae</taxon>
        <taxon>Streptomyces</taxon>
    </lineage>
</organism>
<dbReference type="PANTHER" id="PTHR43240">
    <property type="entry name" value="1,4-DIHYDROXY-2-NAPHTHOYL-COA THIOESTERASE 1"/>
    <property type="match status" value="1"/>
</dbReference>
<gene>
    <name evidence="4" type="ORF">GCM10022232_82310</name>
</gene>
<dbReference type="Gene3D" id="3.10.129.10">
    <property type="entry name" value="Hotdog Thioesterase"/>
    <property type="match status" value="1"/>
</dbReference>
<evidence type="ECO:0000256" key="2">
    <source>
        <dbReference type="ARBA" id="ARBA00022801"/>
    </source>
</evidence>
<dbReference type="InterPro" id="IPR003736">
    <property type="entry name" value="PAAI_dom"/>
</dbReference>
<dbReference type="CDD" id="cd03443">
    <property type="entry name" value="PaaI_thioesterase"/>
    <property type="match status" value="1"/>
</dbReference>
<evidence type="ECO:0000313" key="4">
    <source>
        <dbReference type="EMBL" id="GAA4024465.1"/>
    </source>
</evidence>
<dbReference type="NCBIfam" id="TIGR00369">
    <property type="entry name" value="unchar_dom_1"/>
    <property type="match status" value="1"/>
</dbReference>
<keyword evidence="5" id="KW-1185">Reference proteome</keyword>
<dbReference type="InterPro" id="IPR006683">
    <property type="entry name" value="Thioestr_dom"/>
</dbReference>
<evidence type="ECO:0000259" key="3">
    <source>
        <dbReference type="Pfam" id="PF03061"/>
    </source>
</evidence>